<comment type="caution">
    <text evidence="5">The sequence shown here is derived from an EMBL/GenBank/DDBJ whole genome shotgun (WGS) entry which is preliminary data.</text>
</comment>
<dbReference type="OrthoDB" id="1933125at2759"/>
<dbReference type="InterPro" id="IPR008545">
    <property type="entry name" value="Web"/>
</dbReference>
<dbReference type="STRING" id="29655.A0A0K9NK88"/>
<evidence type="ECO:0000313" key="5">
    <source>
        <dbReference type="EMBL" id="KMZ57033.1"/>
    </source>
</evidence>
<evidence type="ECO:0000256" key="3">
    <source>
        <dbReference type="SAM" id="Coils"/>
    </source>
</evidence>
<accession>A0A0K9NK88</accession>
<feature type="coiled-coil region" evidence="3">
    <location>
        <begin position="318"/>
        <end position="364"/>
    </location>
</feature>
<sequence length="640" mass="71564">MGVKPLPNIVDASKIEKGEVDTSAPFQSVKAAVNMFGEGAFSTKKYTEKNSKPRNAENALTRETQLHVAQKELRKFKEQLKNCETTRIQALAELDKAKKEVDGLTQKLEIINASKKSSASENFKIQSEQSEEMMSSDHPDDTGNPWNEELSNAREQYLVAFTDIGSAKQDLRRITQESLACESAKVIALQEETEAKNLASVNIERANQLSNDIATVQESIARVESASMLVKQEETVIISGKETIRKAHKFALEESKNKILSLRKEFNPETGVIDKQQKLAETNAEIEIVKMEMKKVRVSDLNTVKTVTTELDGAKGVLQKVAEEERSLQSLLDSLKLELESVKKERLELNEKEAQTELTAANLNAHLEKRKFELENIIAGEEKTRLACEEMMSTLHKLSLDSSNAKRDAENMKNTASQLRKEIETIQISLEEAEKDLEVALSNAEAAKATEANALNEIKILNDKANAARTSTSESGAKITISIEEHESLSRKVDESDRLAEMKVAAAMAQVEAVKASENEVIQKLEACRKEIEEMKLTTETALKDAEMAEKAMRAIGGELKKWREREDKKASEIASRILEDTEMVKPEETSPPPVPNSQHIPRKKDEKVFDKMPFHKKTSRIPTLSAIFSRRKSNVSSSR</sequence>
<proteinExistence type="inferred from homology"/>
<dbReference type="Proteomes" id="UP000036987">
    <property type="component" value="Unassembled WGS sequence"/>
</dbReference>
<dbReference type="OMA" id="RQFEEYA"/>
<evidence type="ECO:0000256" key="1">
    <source>
        <dbReference type="ARBA" id="ARBA00005485"/>
    </source>
</evidence>
<feature type="compositionally biased region" description="Basic and acidic residues" evidence="4">
    <location>
        <begin position="604"/>
        <end position="614"/>
    </location>
</feature>
<dbReference type="Pfam" id="PF05701">
    <property type="entry name" value="WEMBL"/>
    <property type="match status" value="1"/>
</dbReference>
<dbReference type="GO" id="GO:0009904">
    <property type="term" value="P:chloroplast accumulation movement"/>
    <property type="evidence" value="ECO:0000318"/>
    <property type="project" value="GO_Central"/>
</dbReference>
<dbReference type="AlphaFoldDB" id="A0A0K9NK88"/>
<reference evidence="6" key="1">
    <citation type="journal article" date="2016" name="Nature">
        <title>The genome of the seagrass Zostera marina reveals angiosperm adaptation to the sea.</title>
        <authorList>
            <person name="Olsen J.L."/>
            <person name="Rouze P."/>
            <person name="Verhelst B."/>
            <person name="Lin Y.-C."/>
            <person name="Bayer T."/>
            <person name="Collen J."/>
            <person name="Dattolo E."/>
            <person name="De Paoli E."/>
            <person name="Dittami S."/>
            <person name="Maumus F."/>
            <person name="Michel G."/>
            <person name="Kersting A."/>
            <person name="Lauritano C."/>
            <person name="Lohaus R."/>
            <person name="Toepel M."/>
            <person name="Tonon T."/>
            <person name="Vanneste K."/>
            <person name="Amirebrahimi M."/>
            <person name="Brakel J."/>
            <person name="Bostroem C."/>
            <person name="Chovatia M."/>
            <person name="Grimwood J."/>
            <person name="Jenkins J.W."/>
            <person name="Jueterbock A."/>
            <person name="Mraz A."/>
            <person name="Stam W.T."/>
            <person name="Tice H."/>
            <person name="Bornberg-Bauer E."/>
            <person name="Green P.J."/>
            <person name="Pearson G.A."/>
            <person name="Procaccini G."/>
            <person name="Duarte C.M."/>
            <person name="Schmutz J."/>
            <person name="Reusch T.B.H."/>
            <person name="Van de Peer Y."/>
        </authorList>
    </citation>
    <scope>NUCLEOTIDE SEQUENCE [LARGE SCALE GENOMIC DNA]</scope>
    <source>
        <strain evidence="6">cv. Finnish</strain>
    </source>
</reference>
<feature type="coiled-coil region" evidence="3">
    <location>
        <begin position="395"/>
        <end position="464"/>
    </location>
</feature>
<name>A0A0K9NK88_ZOSMR</name>
<feature type="region of interest" description="Disordered" evidence="4">
    <location>
        <begin position="119"/>
        <end position="142"/>
    </location>
</feature>
<dbReference type="PANTHER" id="PTHR32054">
    <property type="entry name" value="HEAVY CHAIN, PUTATIVE, EXPRESSED-RELATED-RELATED"/>
    <property type="match status" value="1"/>
</dbReference>
<keyword evidence="2 3" id="KW-0175">Coiled coil</keyword>
<dbReference type="EMBL" id="LFYR01002110">
    <property type="protein sequence ID" value="KMZ57033.1"/>
    <property type="molecule type" value="Genomic_DNA"/>
</dbReference>
<organism evidence="5 6">
    <name type="scientific">Zostera marina</name>
    <name type="common">Eelgrass</name>
    <dbReference type="NCBI Taxonomy" id="29655"/>
    <lineage>
        <taxon>Eukaryota</taxon>
        <taxon>Viridiplantae</taxon>
        <taxon>Streptophyta</taxon>
        <taxon>Embryophyta</taxon>
        <taxon>Tracheophyta</taxon>
        <taxon>Spermatophyta</taxon>
        <taxon>Magnoliopsida</taxon>
        <taxon>Liliopsida</taxon>
        <taxon>Zosteraceae</taxon>
        <taxon>Zostera</taxon>
    </lineage>
</organism>
<gene>
    <name evidence="5" type="ORF">ZOSMA_8G01820</name>
</gene>
<protein>
    <submittedName>
        <fullName evidence="5">WEB family protein</fullName>
    </submittedName>
</protein>
<evidence type="ECO:0000256" key="4">
    <source>
        <dbReference type="SAM" id="MobiDB-lite"/>
    </source>
</evidence>
<feature type="coiled-coil region" evidence="3">
    <location>
        <begin position="66"/>
        <end position="114"/>
    </location>
</feature>
<evidence type="ECO:0000256" key="2">
    <source>
        <dbReference type="ARBA" id="ARBA00023054"/>
    </source>
</evidence>
<dbReference type="GO" id="GO:0009903">
    <property type="term" value="P:chloroplast avoidance movement"/>
    <property type="evidence" value="ECO:0000318"/>
    <property type="project" value="GO_Central"/>
</dbReference>
<dbReference type="PANTHER" id="PTHR32054:SF3">
    <property type="entry name" value="HEAVY CHAIN, PUTATIVE, EXPRESSED-RELATED"/>
    <property type="match status" value="1"/>
</dbReference>
<keyword evidence="6" id="KW-1185">Reference proteome</keyword>
<evidence type="ECO:0000313" key="6">
    <source>
        <dbReference type="Proteomes" id="UP000036987"/>
    </source>
</evidence>
<feature type="region of interest" description="Disordered" evidence="4">
    <location>
        <begin position="579"/>
        <end position="640"/>
    </location>
</feature>
<dbReference type="GO" id="GO:0005829">
    <property type="term" value="C:cytosol"/>
    <property type="evidence" value="ECO:0000318"/>
    <property type="project" value="GO_Central"/>
</dbReference>
<feature type="compositionally biased region" description="Basic and acidic residues" evidence="4">
    <location>
        <begin position="579"/>
        <end position="589"/>
    </location>
</feature>
<comment type="similarity">
    <text evidence="1">Belongs to the WEB family.</text>
</comment>